<dbReference type="CDD" id="cd00265">
    <property type="entry name" value="MADS_MEF2_like"/>
    <property type="match status" value="1"/>
</dbReference>
<feature type="domain" description="K-box" evidence="8">
    <location>
        <begin position="154"/>
        <end position="247"/>
    </location>
</feature>
<evidence type="ECO:0000256" key="2">
    <source>
        <dbReference type="ARBA" id="ARBA00023015"/>
    </source>
</evidence>
<comment type="subcellular location">
    <subcellularLocation>
        <location evidence="1">Nucleus</location>
    </subcellularLocation>
</comment>
<dbReference type="PROSITE" id="PS51297">
    <property type="entry name" value="K_BOX"/>
    <property type="match status" value="1"/>
</dbReference>
<dbReference type="InterPro" id="IPR050142">
    <property type="entry name" value="MADS-box/MEF2_TF"/>
</dbReference>
<dbReference type="PANTHER" id="PTHR48019">
    <property type="entry name" value="SERUM RESPONSE FACTOR HOMOLOG"/>
    <property type="match status" value="1"/>
</dbReference>
<feature type="region of interest" description="Disordered" evidence="6">
    <location>
        <begin position="1"/>
        <end position="20"/>
    </location>
</feature>
<feature type="compositionally biased region" description="Basic and acidic residues" evidence="6">
    <location>
        <begin position="9"/>
        <end position="19"/>
    </location>
</feature>
<feature type="domain" description="MADS-box" evidence="7">
    <location>
        <begin position="68"/>
        <end position="128"/>
    </location>
</feature>
<accession>A0AA86SH55</accession>
<proteinExistence type="predicted"/>
<dbReference type="Gramene" id="rna-AYBTSS11_LOCUS17739">
    <property type="protein sequence ID" value="CAJ1958434.1"/>
    <property type="gene ID" value="gene-AYBTSS11_LOCUS17739"/>
</dbReference>
<reference evidence="9" key="1">
    <citation type="submission" date="2023-10" db="EMBL/GenBank/DDBJ databases">
        <authorList>
            <person name="Domelevo Entfellner J.-B."/>
        </authorList>
    </citation>
    <scope>NUCLEOTIDE SEQUENCE</scope>
</reference>
<organism evidence="9 10">
    <name type="scientific">Sphenostylis stenocarpa</name>
    <dbReference type="NCBI Taxonomy" id="92480"/>
    <lineage>
        <taxon>Eukaryota</taxon>
        <taxon>Viridiplantae</taxon>
        <taxon>Streptophyta</taxon>
        <taxon>Embryophyta</taxon>
        <taxon>Tracheophyta</taxon>
        <taxon>Spermatophyta</taxon>
        <taxon>Magnoliopsida</taxon>
        <taxon>eudicotyledons</taxon>
        <taxon>Gunneridae</taxon>
        <taxon>Pentapetalae</taxon>
        <taxon>rosids</taxon>
        <taxon>fabids</taxon>
        <taxon>Fabales</taxon>
        <taxon>Fabaceae</taxon>
        <taxon>Papilionoideae</taxon>
        <taxon>50 kb inversion clade</taxon>
        <taxon>NPAAA clade</taxon>
        <taxon>indigoferoid/millettioid clade</taxon>
        <taxon>Phaseoleae</taxon>
        <taxon>Sphenostylis</taxon>
    </lineage>
</organism>
<dbReference type="Gene3D" id="3.40.1810.10">
    <property type="entry name" value="Transcription factor, MADS-box"/>
    <property type="match status" value="1"/>
</dbReference>
<dbReference type="SUPFAM" id="SSF55455">
    <property type="entry name" value="SRF-like"/>
    <property type="match status" value="1"/>
</dbReference>
<keyword evidence="10" id="KW-1185">Reference proteome</keyword>
<dbReference type="EMBL" id="OY731402">
    <property type="protein sequence ID" value="CAJ1958434.1"/>
    <property type="molecule type" value="Genomic_DNA"/>
</dbReference>
<sequence length="297" mass="32384">MGPAGGAEENPKWGKKETVSKCTENNTEPCKVAVSIQANLSAQSFEGISFQTSNSASSNPFLSWACPMGRGKIEIKRIDNASSRQVTFSKRRTGLFKKAQELSILCDSEVAVIVFSNTGKLFEFSSSGMTRTLSRYNKCLGPTDAASVAEIKTQKEDSKMVEILRDEIAKIETKQLQLLGKDLTGLGIKELQILEQQLSEGLLSVKARKSNVQPLTFDLSGGTTHGATGALQNSGISESEVEELRCLFPQSENMVPFQYQHTERNNCFVNTGARCLNLSHNCGNEKGSSDTVFHLGE</sequence>
<dbReference type="InterPro" id="IPR002487">
    <property type="entry name" value="TF_Kbox"/>
</dbReference>
<evidence type="ECO:0000313" key="10">
    <source>
        <dbReference type="Proteomes" id="UP001189624"/>
    </source>
</evidence>
<evidence type="ECO:0000259" key="8">
    <source>
        <dbReference type="PROSITE" id="PS51297"/>
    </source>
</evidence>
<evidence type="ECO:0000256" key="6">
    <source>
        <dbReference type="SAM" id="MobiDB-lite"/>
    </source>
</evidence>
<evidence type="ECO:0000256" key="4">
    <source>
        <dbReference type="ARBA" id="ARBA00023163"/>
    </source>
</evidence>
<protein>
    <submittedName>
        <fullName evidence="9">Uncharacterized protein</fullName>
    </submittedName>
</protein>
<dbReference type="GO" id="GO:0000977">
    <property type="term" value="F:RNA polymerase II transcription regulatory region sequence-specific DNA binding"/>
    <property type="evidence" value="ECO:0007669"/>
    <property type="project" value="InterPro"/>
</dbReference>
<evidence type="ECO:0000313" key="9">
    <source>
        <dbReference type="EMBL" id="CAJ1958434.1"/>
    </source>
</evidence>
<dbReference type="InterPro" id="IPR036879">
    <property type="entry name" value="TF_MADSbox_sf"/>
</dbReference>
<keyword evidence="4" id="KW-0804">Transcription</keyword>
<dbReference type="InterPro" id="IPR033896">
    <property type="entry name" value="MEF2-like_N"/>
</dbReference>
<keyword evidence="2" id="KW-0805">Transcription regulation</keyword>
<dbReference type="InterPro" id="IPR002100">
    <property type="entry name" value="TF_MADSbox"/>
</dbReference>
<dbReference type="GO" id="GO:0003700">
    <property type="term" value="F:DNA-binding transcription factor activity"/>
    <property type="evidence" value="ECO:0007669"/>
    <property type="project" value="InterPro"/>
</dbReference>
<dbReference type="PROSITE" id="PS00350">
    <property type="entry name" value="MADS_BOX_1"/>
    <property type="match status" value="1"/>
</dbReference>
<evidence type="ECO:0000256" key="1">
    <source>
        <dbReference type="ARBA" id="ARBA00004123"/>
    </source>
</evidence>
<evidence type="ECO:0000259" key="7">
    <source>
        <dbReference type="PROSITE" id="PS50066"/>
    </source>
</evidence>
<dbReference type="Proteomes" id="UP001189624">
    <property type="component" value="Chromosome 5"/>
</dbReference>
<gene>
    <name evidence="9" type="ORF">AYBTSS11_LOCUS17739</name>
</gene>
<evidence type="ECO:0000256" key="5">
    <source>
        <dbReference type="ARBA" id="ARBA00023242"/>
    </source>
</evidence>
<dbReference type="Pfam" id="PF00319">
    <property type="entry name" value="SRF-TF"/>
    <property type="match status" value="1"/>
</dbReference>
<dbReference type="AlphaFoldDB" id="A0AA86SH55"/>
<name>A0AA86SH55_9FABA</name>
<evidence type="ECO:0000256" key="3">
    <source>
        <dbReference type="ARBA" id="ARBA00023125"/>
    </source>
</evidence>
<dbReference type="PROSITE" id="PS50066">
    <property type="entry name" value="MADS_BOX_2"/>
    <property type="match status" value="1"/>
</dbReference>
<dbReference type="Pfam" id="PF01486">
    <property type="entry name" value="K-box"/>
    <property type="match status" value="1"/>
</dbReference>
<dbReference type="SMART" id="SM00432">
    <property type="entry name" value="MADS"/>
    <property type="match status" value="1"/>
</dbReference>
<dbReference type="GO" id="GO:0005634">
    <property type="term" value="C:nucleus"/>
    <property type="evidence" value="ECO:0007669"/>
    <property type="project" value="UniProtKB-SubCell"/>
</dbReference>
<dbReference type="GO" id="GO:0045944">
    <property type="term" value="P:positive regulation of transcription by RNA polymerase II"/>
    <property type="evidence" value="ECO:0007669"/>
    <property type="project" value="InterPro"/>
</dbReference>
<dbReference type="PRINTS" id="PR00404">
    <property type="entry name" value="MADSDOMAIN"/>
</dbReference>
<keyword evidence="3" id="KW-0238">DNA-binding</keyword>
<keyword evidence="5" id="KW-0539">Nucleus</keyword>
<dbReference type="GO" id="GO:0046983">
    <property type="term" value="F:protein dimerization activity"/>
    <property type="evidence" value="ECO:0007669"/>
    <property type="project" value="InterPro"/>
</dbReference>